<gene>
    <name evidence="2" type="ORF">PIB30_074244</name>
</gene>
<dbReference type="Proteomes" id="UP001341840">
    <property type="component" value="Unassembled WGS sequence"/>
</dbReference>
<evidence type="ECO:0000256" key="1">
    <source>
        <dbReference type="SAM" id="MobiDB-lite"/>
    </source>
</evidence>
<feature type="region of interest" description="Disordered" evidence="1">
    <location>
        <begin position="1"/>
        <end position="57"/>
    </location>
</feature>
<comment type="caution">
    <text evidence="2">The sequence shown here is derived from an EMBL/GenBank/DDBJ whole genome shotgun (WGS) entry which is preliminary data.</text>
</comment>
<evidence type="ECO:0000313" key="3">
    <source>
        <dbReference type="Proteomes" id="UP001341840"/>
    </source>
</evidence>
<accession>A0ABU6YNG5</accession>
<keyword evidence="3" id="KW-1185">Reference proteome</keyword>
<dbReference type="PANTHER" id="PTHR35459">
    <property type="entry name" value="T1N6.14 PROTEIN"/>
    <property type="match status" value="1"/>
</dbReference>
<protein>
    <submittedName>
        <fullName evidence="2">Uncharacterized protein</fullName>
    </submittedName>
</protein>
<proteinExistence type="predicted"/>
<evidence type="ECO:0000313" key="2">
    <source>
        <dbReference type="EMBL" id="MED6211494.1"/>
    </source>
</evidence>
<name>A0ABU6YNG5_9FABA</name>
<reference evidence="2 3" key="1">
    <citation type="journal article" date="2023" name="Plants (Basel)">
        <title>Bridging the Gap: Combining Genomics and Transcriptomics Approaches to Understand Stylosanthes scabra, an Orphan Legume from the Brazilian Caatinga.</title>
        <authorList>
            <person name="Ferreira-Neto J.R.C."/>
            <person name="da Silva M.D."/>
            <person name="Binneck E."/>
            <person name="de Melo N.F."/>
            <person name="da Silva R.H."/>
            <person name="de Melo A.L.T.M."/>
            <person name="Pandolfi V."/>
            <person name="Bustamante F.O."/>
            <person name="Brasileiro-Vidal A.C."/>
            <person name="Benko-Iseppon A.M."/>
        </authorList>
    </citation>
    <scope>NUCLEOTIDE SEQUENCE [LARGE SCALE GENOMIC DNA]</scope>
    <source>
        <tissue evidence="2">Leaves</tissue>
    </source>
</reference>
<dbReference type="PANTHER" id="PTHR35459:SF2">
    <property type="entry name" value="T1N6.14 PROTEIN"/>
    <property type="match status" value="1"/>
</dbReference>
<organism evidence="2 3">
    <name type="scientific">Stylosanthes scabra</name>
    <dbReference type="NCBI Taxonomy" id="79078"/>
    <lineage>
        <taxon>Eukaryota</taxon>
        <taxon>Viridiplantae</taxon>
        <taxon>Streptophyta</taxon>
        <taxon>Embryophyta</taxon>
        <taxon>Tracheophyta</taxon>
        <taxon>Spermatophyta</taxon>
        <taxon>Magnoliopsida</taxon>
        <taxon>eudicotyledons</taxon>
        <taxon>Gunneridae</taxon>
        <taxon>Pentapetalae</taxon>
        <taxon>rosids</taxon>
        <taxon>fabids</taxon>
        <taxon>Fabales</taxon>
        <taxon>Fabaceae</taxon>
        <taxon>Papilionoideae</taxon>
        <taxon>50 kb inversion clade</taxon>
        <taxon>dalbergioids sensu lato</taxon>
        <taxon>Dalbergieae</taxon>
        <taxon>Pterocarpus clade</taxon>
        <taxon>Stylosanthes</taxon>
    </lineage>
</organism>
<sequence length="215" mass="23671">MEEPKAPETSPSPSASAAASSSAPPTTQTSQLHPPPPTASGADIPSSTKKRPLESDSHSNFYKIRAIVRDLRPHFIQVLRTPDYKNCKESQEIREQLKIVVKLYDHMKVEAVSLAKSKQDGQNLDHKIKQELQPQHIKSPEQIQVEKSFTTRSSSDIKVTAPAAGLQKVQAEEGQGTYVVGGSAFGWNFITFSGTEAVYYGMTKEQFRSTQVATQ</sequence>
<feature type="compositionally biased region" description="Low complexity" evidence="1">
    <location>
        <begin position="7"/>
        <end position="27"/>
    </location>
</feature>
<dbReference type="EMBL" id="JASCZI010242574">
    <property type="protein sequence ID" value="MED6211494.1"/>
    <property type="molecule type" value="Genomic_DNA"/>
</dbReference>